<feature type="compositionally biased region" description="Low complexity" evidence="1">
    <location>
        <begin position="88"/>
        <end position="109"/>
    </location>
</feature>
<evidence type="ECO:0000256" key="1">
    <source>
        <dbReference type="SAM" id="MobiDB-lite"/>
    </source>
</evidence>
<evidence type="ECO:0000256" key="2">
    <source>
        <dbReference type="SAM" id="Phobius"/>
    </source>
</evidence>
<proteinExistence type="predicted"/>
<feature type="transmembrane region" description="Helical" evidence="2">
    <location>
        <begin position="150"/>
        <end position="174"/>
    </location>
</feature>
<feature type="compositionally biased region" description="Basic and acidic residues" evidence="1">
    <location>
        <begin position="199"/>
        <end position="214"/>
    </location>
</feature>
<dbReference type="OrthoDB" id="2755611at2759"/>
<feature type="chain" id="PRO_5020630875" description="Mid2 domain-containing protein" evidence="3">
    <location>
        <begin position="22"/>
        <end position="243"/>
    </location>
</feature>
<name>A0A4R0RNJ1_9APHY</name>
<gene>
    <name evidence="4" type="ORF">EIP91_008339</name>
</gene>
<keyword evidence="2" id="KW-0812">Transmembrane</keyword>
<evidence type="ECO:0000256" key="3">
    <source>
        <dbReference type="SAM" id="SignalP"/>
    </source>
</evidence>
<comment type="caution">
    <text evidence="4">The sequence shown here is derived from an EMBL/GenBank/DDBJ whole genome shotgun (WGS) entry which is preliminary data.</text>
</comment>
<dbReference type="EMBL" id="RWJN01000046">
    <property type="protein sequence ID" value="TCD69236.1"/>
    <property type="molecule type" value="Genomic_DNA"/>
</dbReference>
<keyword evidence="2" id="KW-1133">Transmembrane helix</keyword>
<feature type="region of interest" description="Disordered" evidence="1">
    <location>
        <begin position="60"/>
        <end position="144"/>
    </location>
</feature>
<evidence type="ECO:0000313" key="5">
    <source>
        <dbReference type="Proteomes" id="UP000292702"/>
    </source>
</evidence>
<keyword evidence="5" id="KW-1185">Reference proteome</keyword>
<organism evidence="4 5">
    <name type="scientific">Steccherinum ochraceum</name>
    <dbReference type="NCBI Taxonomy" id="92696"/>
    <lineage>
        <taxon>Eukaryota</taxon>
        <taxon>Fungi</taxon>
        <taxon>Dikarya</taxon>
        <taxon>Basidiomycota</taxon>
        <taxon>Agaricomycotina</taxon>
        <taxon>Agaricomycetes</taxon>
        <taxon>Polyporales</taxon>
        <taxon>Steccherinaceae</taxon>
        <taxon>Steccherinum</taxon>
    </lineage>
</organism>
<reference evidence="4 5" key="1">
    <citation type="submission" date="2018-11" db="EMBL/GenBank/DDBJ databases">
        <title>Genome assembly of Steccherinum ochraceum LE-BIN_3174, the white-rot fungus of the Steccherinaceae family (The Residual Polyporoid clade, Polyporales, Basidiomycota).</title>
        <authorList>
            <person name="Fedorova T.V."/>
            <person name="Glazunova O.A."/>
            <person name="Landesman E.O."/>
            <person name="Moiseenko K.V."/>
            <person name="Psurtseva N.V."/>
            <person name="Savinova O.S."/>
            <person name="Shakhova N.V."/>
            <person name="Tyazhelova T.V."/>
            <person name="Vasina D.V."/>
        </authorList>
    </citation>
    <scope>NUCLEOTIDE SEQUENCE [LARGE SCALE GENOMIC DNA]</scope>
    <source>
        <strain evidence="4 5">LE-BIN_3174</strain>
    </source>
</reference>
<dbReference type="AlphaFoldDB" id="A0A4R0RNJ1"/>
<evidence type="ECO:0000313" key="4">
    <source>
        <dbReference type="EMBL" id="TCD69236.1"/>
    </source>
</evidence>
<dbReference type="Proteomes" id="UP000292702">
    <property type="component" value="Unassembled WGS sequence"/>
</dbReference>
<feature type="compositionally biased region" description="Polar residues" evidence="1">
    <location>
        <begin position="60"/>
        <end position="81"/>
    </location>
</feature>
<sequence>MRCRKGVIVWGLLVSSRYVLAQDATPTSHDLSNLRFRAEDNDAHQTIDDIDGLGVVASHSDSTTVNAHPITEPSQASQQTLPDRPRHTGTPITSHSHPHTATAHSAHPHLVPGPNPTPFPPFHNGPPGPQPPRPPQAGPASRSHRRITTVGLVFACLGGIAATLILFAMARCFYIWRRTPSRDRIAGLLQRHHLDREMEEREREDLTRRMREQAAPRWKPPPPPYQNAPAYDSVAQPPAVAQV</sequence>
<accession>A0A4R0RNJ1</accession>
<keyword evidence="2" id="KW-0472">Membrane</keyword>
<feature type="compositionally biased region" description="Pro residues" evidence="1">
    <location>
        <begin position="111"/>
        <end position="137"/>
    </location>
</feature>
<feature type="region of interest" description="Disordered" evidence="1">
    <location>
        <begin position="199"/>
        <end position="243"/>
    </location>
</feature>
<evidence type="ECO:0008006" key="6">
    <source>
        <dbReference type="Google" id="ProtNLM"/>
    </source>
</evidence>
<protein>
    <recommendedName>
        <fullName evidence="6">Mid2 domain-containing protein</fullName>
    </recommendedName>
</protein>
<feature type="signal peptide" evidence="3">
    <location>
        <begin position="1"/>
        <end position="21"/>
    </location>
</feature>
<keyword evidence="3" id="KW-0732">Signal</keyword>